<dbReference type="AlphaFoldDB" id="A0A443QRP6"/>
<comment type="caution">
    <text evidence="3">The sequence shown here is derived from an EMBL/GenBank/DDBJ whole genome shotgun (WGS) entry which is preliminary data.</text>
</comment>
<feature type="transmembrane region" description="Helical" evidence="1">
    <location>
        <begin position="12"/>
        <end position="34"/>
    </location>
</feature>
<dbReference type="PANTHER" id="PTHR21261:SF15">
    <property type="entry name" value="BEATEN PATH IIIA, ISOFORM D-RELATED"/>
    <property type="match status" value="1"/>
</dbReference>
<gene>
    <name evidence="3" type="ORF">B4U79_09052</name>
</gene>
<keyword evidence="4" id="KW-1185">Reference proteome</keyword>
<dbReference type="PROSITE" id="PS50835">
    <property type="entry name" value="IG_LIKE"/>
    <property type="match status" value="1"/>
</dbReference>
<keyword evidence="1" id="KW-0472">Membrane</keyword>
<dbReference type="Pfam" id="PF07686">
    <property type="entry name" value="V-set"/>
    <property type="match status" value="1"/>
</dbReference>
<evidence type="ECO:0000256" key="1">
    <source>
        <dbReference type="SAM" id="Phobius"/>
    </source>
</evidence>
<dbReference type="OrthoDB" id="6415662at2759"/>
<keyword evidence="1" id="KW-0812">Transmembrane</keyword>
<evidence type="ECO:0000259" key="2">
    <source>
        <dbReference type="PROSITE" id="PS50835"/>
    </source>
</evidence>
<keyword evidence="1" id="KW-1133">Transmembrane helix</keyword>
<dbReference type="InterPro" id="IPR036179">
    <property type="entry name" value="Ig-like_dom_sf"/>
</dbReference>
<sequence length="242" mass="27480">MSPKFQFNNLIVYSVLCASLIALGASLRIVYFFVPRAVEWGKSATLQCHYDVENDRLHRITWAKDDRRFFRFSARDNKSEVTNVKGVHVDSSKSNSTHVTIDRVDADSDGIYSCEVQTKGPAFKTVFTESKLSVFYLPKDSLYIEGVDSSYKENNLIRMTCISRPSFPVTKLLWTINGETALPKQVSRMQIITQQEGLKVSKLELKFAATRDYFRHGSLRLNCLGLIVLEVGKENKTIGDFS</sequence>
<feature type="domain" description="Ig-like" evidence="2">
    <location>
        <begin position="41"/>
        <end position="133"/>
    </location>
</feature>
<dbReference type="SMART" id="SM00409">
    <property type="entry name" value="IG"/>
    <property type="match status" value="1"/>
</dbReference>
<dbReference type="Gene3D" id="2.60.40.10">
    <property type="entry name" value="Immunoglobulins"/>
    <property type="match status" value="1"/>
</dbReference>
<dbReference type="EMBL" id="NCKU01004631">
    <property type="protein sequence ID" value="RWS05683.1"/>
    <property type="molecule type" value="Genomic_DNA"/>
</dbReference>
<reference evidence="3 4" key="1">
    <citation type="journal article" date="2018" name="Gigascience">
        <title>Genomes of trombidid mites reveal novel predicted allergens and laterally-transferred genes associated with secondary metabolism.</title>
        <authorList>
            <person name="Dong X."/>
            <person name="Chaisiri K."/>
            <person name="Xia D."/>
            <person name="Armstrong S.D."/>
            <person name="Fang Y."/>
            <person name="Donnelly M.J."/>
            <person name="Kadowaki T."/>
            <person name="McGarry J.W."/>
            <person name="Darby A.C."/>
            <person name="Makepeace B.L."/>
        </authorList>
    </citation>
    <scope>NUCLEOTIDE SEQUENCE [LARGE SCALE GENOMIC DNA]</scope>
    <source>
        <strain evidence="3">UoL-WK</strain>
    </source>
</reference>
<dbReference type="STRING" id="1965070.A0A443QRP6"/>
<dbReference type="SUPFAM" id="SSF48726">
    <property type="entry name" value="Immunoglobulin"/>
    <property type="match status" value="1"/>
</dbReference>
<proteinExistence type="predicted"/>
<organism evidence="3 4">
    <name type="scientific">Dinothrombium tinctorium</name>
    <dbReference type="NCBI Taxonomy" id="1965070"/>
    <lineage>
        <taxon>Eukaryota</taxon>
        <taxon>Metazoa</taxon>
        <taxon>Ecdysozoa</taxon>
        <taxon>Arthropoda</taxon>
        <taxon>Chelicerata</taxon>
        <taxon>Arachnida</taxon>
        <taxon>Acari</taxon>
        <taxon>Acariformes</taxon>
        <taxon>Trombidiformes</taxon>
        <taxon>Prostigmata</taxon>
        <taxon>Anystina</taxon>
        <taxon>Parasitengona</taxon>
        <taxon>Trombidioidea</taxon>
        <taxon>Trombidiidae</taxon>
        <taxon>Dinothrombium</taxon>
    </lineage>
</organism>
<dbReference type="InterPro" id="IPR007110">
    <property type="entry name" value="Ig-like_dom"/>
</dbReference>
<evidence type="ECO:0000313" key="4">
    <source>
        <dbReference type="Proteomes" id="UP000285301"/>
    </source>
</evidence>
<name>A0A443QRP6_9ACAR</name>
<accession>A0A443QRP6</accession>
<feature type="non-terminal residue" evidence="3">
    <location>
        <position position="242"/>
    </location>
</feature>
<dbReference type="PANTHER" id="PTHR21261">
    <property type="entry name" value="BEAT PROTEIN"/>
    <property type="match status" value="1"/>
</dbReference>
<dbReference type="InterPro" id="IPR013783">
    <property type="entry name" value="Ig-like_fold"/>
</dbReference>
<dbReference type="Proteomes" id="UP000285301">
    <property type="component" value="Unassembled WGS sequence"/>
</dbReference>
<protein>
    <recommendedName>
        <fullName evidence="2">Ig-like domain-containing protein</fullName>
    </recommendedName>
</protein>
<evidence type="ECO:0000313" key="3">
    <source>
        <dbReference type="EMBL" id="RWS05683.1"/>
    </source>
</evidence>
<dbReference type="InterPro" id="IPR003599">
    <property type="entry name" value="Ig_sub"/>
</dbReference>
<dbReference type="InterPro" id="IPR013106">
    <property type="entry name" value="Ig_V-set"/>
</dbReference>